<feature type="transmembrane region" description="Helical" evidence="1">
    <location>
        <begin position="6"/>
        <end position="34"/>
    </location>
</feature>
<evidence type="ECO:0008006" key="3">
    <source>
        <dbReference type="Google" id="ProtNLM"/>
    </source>
</evidence>
<name>A0A2A4YWD5_9PROT</name>
<protein>
    <recommendedName>
        <fullName evidence="3">Copper resistance protein D domain-containing protein</fullName>
    </recommendedName>
</protein>
<evidence type="ECO:0000256" key="1">
    <source>
        <dbReference type="SAM" id="Phobius"/>
    </source>
</evidence>
<gene>
    <name evidence="2" type="ORF">COB13_12235</name>
</gene>
<keyword evidence="1" id="KW-0472">Membrane</keyword>
<reference evidence="2" key="2">
    <citation type="journal article" date="2018" name="ISME J.">
        <title>A dynamic microbial community with high functional redundancy inhabits the cold, oxic subseafloor aquifer.</title>
        <authorList>
            <person name="Tully B.J."/>
            <person name="Wheat C.G."/>
            <person name="Glazer B.T."/>
            <person name="Huber J.A."/>
        </authorList>
    </citation>
    <scope>NUCLEOTIDE SEQUENCE</scope>
    <source>
        <strain evidence="2">NORP83</strain>
    </source>
</reference>
<keyword evidence="1" id="KW-1133">Transmembrane helix</keyword>
<reference key="1">
    <citation type="submission" date="2017-08" db="EMBL/GenBank/DDBJ databases">
        <title>A dynamic microbial community with high functional redundancy inhabits the cold, oxic subseafloor aquifer.</title>
        <authorList>
            <person name="Tully B.J."/>
            <person name="Wheat C.G."/>
            <person name="Glazer B.T."/>
            <person name="Huber J.A."/>
        </authorList>
    </citation>
    <scope>NUCLEOTIDE SEQUENCE [LARGE SCALE GENOMIC DNA]</scope>
</reference>
<accession>A0A2A4YWD5</accession>
<comment type="caution">
    <text evidence="2">The sequence shown here is derived from an EMBL/GenBank/DDBJ whole genome shotgun (WGS) entry which is preliminary data.</text>
</comment>
<proteinExistence type="predicted"/>
<sequence>MVLEFWSISLISIKTIIHTSGFTAIEGAVFLLIFDDKKYPTAVLNLKRTMVLETLALIVIFIATATLTTSVNLSE</sequence>
<dbReference type="AlphaFoldDB" id="A0A2A4YWD5"/>
<dbReference type="EMBL" id="NVUS01000017">
    <property type="protein sequence ID" value="PCI99122.1"/>
    <property type="molecule type" value="Genomic_DNA"/>
</dbReference>
<organism evidence="2">
    <name type="scientific">OCS116 cluster bacterium</name>
    <dbReference type="NCBI Taxonomy" id="2030921"/>
    <lineage>
        <taxon>Bacteria</taxon>
        <taxon>Pseudomonadati</taxon>
        <taxon>Pseudomonadota</taxon>
        <taxon>Alphaproteobacteria</taxon>
        <taxon>OCS116 cluster</taxon>
    </lineage>
</organism>
<keyword evidence="1" id="KW-0812">Transmembrane</keyword>
<feature type="transmembrane region" description="Helical" evidence="1">
    <location>
        <begin position="55"/>
        <end position="73"/>
    </location>
</feature>
<evidence type="ECO:0000313" key="2">
    <source>
        <dbReference type="EMBL" id="PCI99122.1"/>
    </source>
</evidence>